<name>A0A1I4LI52_9PROT</name>
<proteinExistence type="predicted"/>
<dbReference type="EMBL" id="FOUF01000002">
    <property type="protein sequence ID" value="SFL90267.1"/>
    <property type="molecule type" value="Genomic_DNA"/>
</dbReference>
<evidence type="ECO:0000313" key="4">
    <source>
        <dbReference type="Proteomes" id="UP000199561"/>
    </source>
</evidence>
<protein>
    <submittedName>
        <fullName evidence="2">Cell division protein ZapB</fullName>
    </submittedName>
</protein>
<dbReference type="GO" id="GO:0051301">
    <property type="term" value="P:cell division"/>
    <property type="evidence" value="ECO:0007669"/>
    <property type="project" value="UniProtKB-KW"/>
</dbReference>
<reference evidence="3 4" key="1">
    <citation type="submission" date="2016-10" db="EMBL/GenBank/DDBJ databases">
        <authorList>
            <person name="de Groot N.N."/>
        </authorList>
    </citation>
    <scope>NUCLEOTIDE SEQUENCE [LARGE SCALE GENOMIC DNA]</scope>
    <source>
        <strain evidence="3 4">Nm146</strain>
    </source>
</reference>
<gene>
    <name evidence="2" type="ORF">NMYAN_10367</name>
    <name evidence="3" type="ORF">SAMN05421880_10272</name>
</gene>
<keyword evidence="4" id="KW-1185">Reference proteome</keyword>
<sequence length="64" mass="7446">MDKELILLEEKIDRLITLYRDTHAENIRLQRQLADVITANNQLTEKIQMAANRLQVLLSTLPES</sequence>
<dbReference type="STRING" id="52442.SAMN05421880_10272"/>
<reference evidence="2" key="2">
    <citation type="submission" date="2021-02" db="EMBL/GenBank/DDBJ databases">
        <authorList>
            <person name="Han P."/>
        </authorList>
    </citation>
    <scope>NUCLEOTIDE SEQUENCE</scope>
    <source>
        <strain evidence="2">Nitrosomonas nitrosa 18-3D</strain>
    </source>
</reference>
<dbReference type="Proteomes" id="UP000601736">
    <property type="component" value="Unassembled WGS sequence"/>
</dbReference>
<dbReference type="EMBL" id="CAJNAP010000001">
    <property type="protein sequence ID" value="CAE6486175.1"/>
    <property type="molecule type" value="Genomic_DNA"/>
</dbReference>
<dbReference type="Proteomes" id="UP000199561">
    <property type="component" value="Unassembled WGS sequence"/>
</dbReference>
<evidence type="ECO:0000313" key="3">
    <source>
        <dbReference type="EMBL" id="SFL90267.1"/>
    </source>
</evidence>
<keyword evidence="1" id="KW-0175">Coiled coil</keyword>
<evidence type="ECO:0000256" key="1">
    <source>
        <dbReference type="SAM" id="Coils"/>
    </source>
</evidence>
<keyword evidence="2" id="KW-0131">Cell cycle</keyword>
<dbReference type="RefSeq" id="WP_090665947.1">
    <property type="nucleotide sequence ID" value="NZ_CAJNAP010000001.1"/>
</dbReference>
<dbReference type="AlphaFoldDB" id="A0A1I4LI52"/>
<keyword evidence="2" id="KW-0132">Cell division</keyword>
<evidence type="ECO:0000313" key="2">
    <source>
        <dbReference type="EMBL" id="CAE6486175.1"/>
    </source>
</evidence>
<organism evidence="3 4">
    <name type="scientific">Nitrosomonas nitrosa</name>
    <dbReference type="NCBI Taxonomy" id="52442"/>
    <lineage>
        <taxon>Bacteria</taxon>
        <taxon>Pseudomonadati</taxon>
        <taxon>Pseudomonadota</taxon>
        <taxon>Betaproteobacteria</taxon>
        <taxon>Nitrosomonadales</taxon>
        <taxon>Nitrosomonadaceae</taxon>
        <taxon>Nitrosomonas</taxon>
    </lineage>
</organism>
<accession>A0A1I4LI52</accession>
<dbReference type="OrthoDB" id="9181920at2"/>
<feature type="coiled-coil region" evidence="1">
    <location>
        <begin position="26"/>
        <end position="60"/>
    </location>
</feature>